<dbReference type="OrthoDB" id="9807115at2"/>
<evidence type="ECO:0000256" key="9">
    <source>
        <dbReference type="SAM" id="Phobius"/>
    </source>
</evidence>
<dbReference type="Pfam" id="PF02653">
    <property type="entry name" value="BPD_transp_2"/>
    <property type="match status" value="1"/>
</dbReference>
<name>D1C8Z1_SPHTD</name>
<keyword evidence="5" id="KW-0029">Amino-acid transport</keyword>
<dbReference type="PANTHER" id="PTHR11795:SF445">
    <property type="entry name" value="AMINO ACID ABC TRANSPORTER PERMEASE PROTEIN"/>
    <property type="match status" value="1"/>
</dbReference>
<dbReference type="GO" id="GO:0006865">
    <property type="term" value="P:amino acid transport"/>
    <property type="evidence" value="ECO:0007669"/>
    <property type="project" value="UniProtKB-KW"/>
</dbReference>
<dbReference type="InParanoid" id="D1C8Z1"/>
<feature type="transmembrane region" description="Helical" evidence="9">
    <location>
        <begin position="213"/>
        <end position="233"/>
    </location>
</feature>
<feature type="transmembrane region" description="Helical" evidence="9">
    <location>
        <begin position="60"/>
        <end position="81"/>
    </location>
</feature>
<evidence type="ECO:0000256" key="5">
    <source>
        <dbReference type="ARBA" id="ARBA00022970"/>
    </source>
</evidence>
<dbReference type="AlphaFoldDB" id="D1C8Z1"/>
<dbReference type="HOGENOM" id="CLU_039929_3_0_0"/>
<evidence type="ECO:0000256" key="4">
    <source>
        <dbReference type="ARBA" id="ARBA00022692"/>
    </source>
</evidence>
<evidence type="ECO:0000313" key="10">
    <source>
        <dbReference type="EMBL" id="ACZ40284.1"/>
    </source>
</evidence>
<dbReference type="KEGG" id="sti:Sthe_2875"/>
<sequence length="296" mass="31419">MNDIVQFVVSSLSLGGLYALMALGLVIVYGILRLINFAYGELVMVGGYSLLILGKTVWPWIFVAALSVAMAVLASVLMERVGFRPVRNASPTTMLITSFAISALLQNIALLTVSPRPQAVRLPGFFVQTLTIGGFRVKAVDLISLAVSLILLGVLTVFLRRTIMGMALRASADDFTMARLLGVRANGVIAVAFAISGFMAGIVSLFWVGRSSLVEPAVGLQPVLIAFIASVVGGMESLKGAVLGGYLLGFLTVGLQSVLPQSLLDYRQAVTFSIVIVLLLIRPQGLIGGTYAREAR</sequence>
<dbReference type="EMBL" id="CP001824">
    <property type="protein sequence ID" value="ACZ40284.1"/>
    <property type="molecule type" value="Genomic_DNA"/>
</dbReference>
<evidence type="ECO:0000313" key="11">
    <source>
        <dbReference type="Proteomes" id="UP000002027"/>
    </source>
</evidence>
<feature type="transmembrane region" description="Helical" evidence="9">
    <location>
        <begin position="240"/>
        <end position="259"/>
    </location>
</feature>
<dbReference type="CDD" id="cd06582">
    <property type="entry name" value="TM_PBP1_LivH_like"/>
    <property type="match status" value="1"/>
</dbReference>
<dbReference type="PANTHER" id="PTHR11795">
    <property type="entry name" value="BRANCHED-CHAIN AMINO ACID TRANSPORT SYSTEM PERMEASE PROTEIN LIVH"/>
    <property type="match status" value="1"/>
</dbReference>
<feature type="transmembrane region" description="Helical" evidence="9">
    <location>
        <begin position="187"/>
        <end position="207"/>
    </location>
</feature>
<proteinExistence type="inferred from homology"/>
<dbReference type="RefSeq" id="WP_012873320.1">
    <property type="nucleotide sequence ID" value="NC_013524.1"/>
</dbReference>
<reference evidence="10 11" key="2">
    <citation type="journal article" date="2010" name="Stand. Genomic Sci.">
        <title>Complete genome sequence of Desulfohalobium retbaense type strain (HR(100)).</title>
        <authorList>
            <person name="Spring S."/>
            <person name="Nolan M."/>
            <person name="Lapidus A."/>
            <person name="Glavina Del Rio T."/>
            <person name="Copeland A."/>
            <person name="Tice H."/>
            <person name="Cheng J.F."/>
            <person name="Lucas S."/>
            <person name="Land M."/>
            <person name="Chen F."/>
            <person name="Bruce D."/>
            <person name="Goodwin L."/>
            <person name="Pitluck S."/>
            <person name="Ivanova N."/>
            <person name="Mavromatis K."/>
            <person name="Mikhailova N."/>
            <person name="Pati A."/>
            <person name="Chen A."/>
            <person name="Palaniappan K."/>
            <person name="Hauser L."/>
            <person name="Chang Y.J."/>
            <person name="Jeffries C.D."/>
            <person name="Munk C."/>
            <person name="Kiss H."/>
            <person name="Chain P."/>
            <person name="Han C."/>
            <person name="Brettin T."/>
            <person name="Detter J.C."/>
            <person name="Schuler E."/>
            <person name="Goker M."/>
            <person name="Rohde M."/>
            <person name="Bristow J."/>
            <person name="Eisen J.A."/>
            <person name="Markowitz V."/>
            <person name="Hugenholtz P."/>
            <person name="Kyrpides N.C."/>
            <person name="Klenk H.P."/>
        </authorList>
    </citation>
    <scope>NUCLEOTIDE SEQUENCE [LARGE SCALE GENOMIC DNA]</scope>
    <source>
        <strain evidence="11">ATCC 49802 / DSM 20745 / S 6022</strain>
    </source>
</reference>
<keyword evidence="2" id="KW-0813">Transport</keyword>
<dbReference type="Proteomes" id="UP000002027">
    <property type="component" value="Chromosome 2"/>
</dbReference>
<evidence type="ECO:0000256" key="3">
    <source>
        <dbReference type="ARBA" id="ARBA00022475"/>
    </source>
</evidence>
<feature type="transmembrane region" description="Helical" evidence="9">
    <location>
        <begin position="12"/>
        <end position="32"/>
    </location>
</feature>
<feature type="transmembrane region" description="Helical" evidence="9">
    <location>
        <begin position="93"/>
        <end position="113"/>
    </location>
</feature>
<keyword evidence="6 9" id="KW-1133">Transmembrane helix</keyword>
<organism evidence="10 11">
    <name type="scientific">Sphaerobacter thermophilus (strain ATCC 49802 / DSM 20745 / KCCM 41009 / NCIMB 13125 / S 6022)</name>
    <dbReference type="NCBI Taxonomy" id="479434"/>
    <lineage>
        <taxon>Bacteria</taxon>
        <taxon>Pseudomonadati</taxon>
        <taxon>Thermomicrobiota</taxon>
        <taxon>Thermomicrobia</taxon>
        <taxon>Sphaerobacterales</taxon>
        <taxon>Sphaerobacterineae</taxon>
        <taxon>Sphaerobacteraceae</taxon>
        <taxon>Sphaerobacter</taxon>
    </lineage>
</organism>
<gene>
    <name evidence="10" type="ordered locus">Sthe_2875</name>
</gene>
<dbReference type="STRING" id="479434.Sthe_2875"/>
<evidence type="ECO:0000256" key="6">
    <source>
        <dbReference type="ARBA" id="ARBA00022989"/>
    </source>
</evidence>
<feature type="transmembrane region" description="Helical" evidence="9">
    <location>
        <begin position="142"/>
        <end position="159"/>
    </location>
</feature>
<evidence type="ECO:0000256" key="2">
    <source>
        <dbReference type="ARBA" id="ARBA00022448"/>
    </source>
</evidence>
<dbReference type="GO" id="GO:0022857">
    <property type="term" value="F:transmembrane transporter activity"/>
    <property type="evidence" value="ECO:0007669"/>
    <property type="project" value="InterPro"/>
</dbReference>
<comment type="similarity">
    <text evidence="8">Belongs to the binding-protein-dependent transport system permease family. LivHM subfamily.</text>
</comment>
<feature type="transmembrane region" description="Helical" evidence="9">
    <location>
        <begin position="271"/>
        <end position="292"/>
    </location>
</feature>
<protein>
    <submittedName>
        <fullName evidence="10">Inner-membrane translocator</fullName>
    </submittedName>
</protein>
<evidence type="ECO:0000256" key="1">
    <source>
        <dbReference type="ARBA" id="ARBA00004651"/>
    </source>
</evidence>
<dbReference type="GO" id="GO:0005886">
    <property type="term" value="C:plasma membrane"/>
    <property type="evidence" value="ECO:0007669"/>
    <property type="project" value="UniProtKB-SubCell"/>
</dbReference>
<keyword evidence="4 9" id="KW-0812">Transmembrane</keyword>
<reference evidence="11" key="1">
    <citation type="submission" date="2009-11" db="EMBL/GenBank/DDBJ databases">
        <title>The complete chromosome 2 of Sphaerobacter thermophilus DSM 20745.</title>
        <authorList>
            <person name="Lucas S."/>
            <person name="Copeland A."/>
            <person name="Lapidus A."/>
            <person name="Glavina del Rio T."/>
            <person name="Dalin E."/>
            <person name="Tice H."/>
            <person name="Bruce D."/>
            <person name="Goodwin L."/>
            <person name="Pitluck S."/>
            <person name="Kyrpides N."/>
            <person name="Mavromatis K."/>
            <person name="Ivanova N."/>
            <person name="Mikhailova N."/>
            <person name="LaButti K.M."/>
            <person name="Clum A."/>
            <person name="Sun H.I."/>
            <person name="Brettin T."/>
            <person name="Detter J.C."/>
            <person name="Han C."/>
            <person name="Larimer F."/>
            <person name="Land M."/>
            <person name="Hauser L."/>
            <person name="Markowitz V."/>
            <person name="Cheng J.F."/>
            <person name="Hugenholtz P."/>
            <person name="Woyke T."/>
            <person name="Wu D."/>
            <person name="Steenblock K."/>
            <person name="Schneider S."/>
            <person name="Pukall R."/>
            <person name="Goeker M."/>
            <person name="Klenk H.P."/>
            <person name="Eisen J.A."/>
        </authorList>
    </citation>
    <scope>NUCLEOTIDE SEQUENCE [LARGE SCALE GENOMIC DNA]</scope>
    <source>
        <strain evidence="11">ATCC 49802 / DSM 20745 / S 6022</strain>
    </source>
</reference>
<keyword evidence="11" id="KW-1185">Reference proteome</keyword>
<dbReference type="InterPro" id="IPR052157">
    <property type="entry name" value="BCAA_transport_permease"/>
</dbReference>
<dbReference type="eggNOG" id="COG0559">
    <property type="taxonomic scope" value="Bacteria"/>
</dbReference>
<dbReference type="InterPro" id="IPR001851">
    <property type="entry name" value="ABC_transp_permease"/>
</dbReference>
<evidence type="ECO:0000256" key="8">
    <source>
        <dbReference type="ARBA" id="ARBA00037998"/>
    </source>
</evidence>
<keyword evidence="7 9" id="KW-0472">Membrane</keyword>
<comment type="subcellular location">
    <subcellularLocation>
        <location evidence="1">Cell membrane</location>
        <topology evidence="1">Multi-pass membrane protein</topology>
    </subcellularLocation>
</comment>
<evidence type="ECO:0000256" key="7">
    <source>
        <dbReference type="ARBA" id="ARBA00023136"/>
    </source>
</evidence>
<keyword evidence="3" id="KW-1003">Cell membrane</keyword>
<accession>D1C8Z1</accession>